<gene>
    <name evidence="3" type="ORF">ADINL_0002</name>
</gene>
<dbReference type="RefSeq" id="WP_036542230.1">
    <property type="nucleotide sequence ID" value="NZ_JBKBNO010000016.1"/>
</dbReference>
<protein>
    <submittedName>
        <fullName evidence="3">Universal stress protein family 3</fullName>
    </submittedName>
</protein>
<comment type="caution">
    <text evidence="3">The sequence shown here is derived from an EMBL/GenBank/DDBJ whole genome shotgun (WGS) entry which is preliminary data.</text>
</comment>
<organism evidence="3 4">
    <name type="scientific">Nitrincola lacisaponensis</name>
    <dbReference type="NCBI Taxonomy" id="267850"/>
    <lineage>
        <taxon>Bacteria</taxon>
        <taxon>Pseudomonadati</taxon>
        <taxon>Pseudomonadota</taxon>
        <taxon>Gammaproteobacteria</taxon>
        <taxon>Oceanospirillales</taxon>
        <taxon>Oceanospirillaceae</taxon>
        <taxon>Nitrincola</taxon>
    </lineage>
</organism>
<dbReference type="Gene3D" id="3.40.50.620">
    <property type="entry name" value="HUPs"/>
    <property type="match status" value="1"/>
</dbReference>
<evidence type="ECO:0000313" key="4">
    <source>
        <dbReference type="Proteomes" id="UP000027318"/>
    </source>
</evidence>
<dbReference type="SUPFAM" id="SSF52402">
    <property type="entry name" value="Adenine nucleotide alpha hydrolases-like"/>
    <property type="match status" value="1"/>
</dbReference>
<evidence type="ECO:0000313" key="3">
    <source>
        <dbReference type="EMBL" id="KDE41322.1"/>
    </source>
</evidence>
<dbReference type="AlphaFoldDB" id="A0A063YAH9"/>
<comment type="similarity">
    <text evidence="1">Belongs to the universal stress protein A family.</text>
</comment>
<dbReference type="PANTHER" id="PTHR46268:SF6">
    <property type="entry name" value="UNIVERSAL STRESS PROTEIN UP12"/>
    <property type="match status" value="1"/>
</dbReference>
<dbReference type="InterPro" id="IPR006015">
    <property type="entry name" value="Universal_stress_UspA"/>
</dbReference>
<accession>A0A063YAH9</accession>
<keyword evidence="4" id="KW-1185">Reference proteome</keyword>
<feature type="domain" description="UspA" evidence="2">
    <location>
        <begin position="1"/>
        <end position="142"/>
    </location>
</feature>
<dbReference type="InterPro" id="IPR006016">
    <property type="entry name" value="UspA"/>
</dbReference>
<reference evidence="3 4" key="1">
    <citation type="journal article" date="2005" name="Int. J. Syst. Evol. Microbiol.">
        <title>Nitrincola lacisaponensis gen. nov., sp. nov., a novel alkaliphilic bacterium isolated from an alkaline, saline lake.</title>
        <authorList>
            <person name="Dimitriu P.A."/>
            <person name="Shukla S.K."/>
            <person name="Conradt J."/>
            <person name="Marquez M.C."/>
            <person name="Ventosa A."/>
            <person name="Maglia A."/>
            <person name="Peyton B.M."/>
            <person name="Pinkart H.C."/>
            <person name="Mormile M.R."/>
        </authorList>
    </citation>
    <scope>NUCLEOTIDE SEQUENCE [LARGE SCALE GENOMIC DNA]</scope>
    <source>
        <strain evidence="3 4">4CA</strain>
    </source>
</reference>
<dbReference type="Proteomes" id="UP000027318">
    <property type="component" value="Unassembled WGS sequence"/>
</dbReference>
<dbReference type="PRINTS" id="PR01438">
    <property type="entry name" value="UNVRSLSTRESS"/>
</dbReference>
<dbReference type="OrthoDB" id="9792500at2"/>
<dbReference type="Pfam" id="PF00582">
    <property type="entry name" value="Usp"/>
    <property type="match status" value="1"/>
</dbReference>
<dbReference type="STRING" id="267850.ADINL_0002"/>
<dbReference type="InterPro" id="IPR014729">
    <property type="entry name" value="Rossmann-like_a/b/a_fold"/>
</dbReference>
<name>A0A063YAH9_9GAMM</name>
<evidence type="ECO:0000256" key="1">
    <source>
        <dbReference type="ARBA" id="ARBA00008791"/>
    </source>
</evidence>
<proteinExistence type="inferred from homology"/>
<dbReference type="PANTHER" id="PTHR46268">
    <property type="entry name" value="STRESS RESPONSE PROTEIN NHAX"/>
    <property type="match status" value="1"/>
</dbReference>
<dbReference type="CDD" id="cd00293">
    <property type="entry name" value="USP-like"/>
    <property type="match status" value="1"/>
</dbReference>
<dbReference type="EMBL" id="JMSZ01000001">
    <property type="protein sequence ID" value="KDE41322.1"/>
    <property type="molecule type" value="Genomic_DNA"/>
</dbReference>
<evidence type="ECO:0000259" key="2">
    <source>
        <dbReference type="Pfam" id="PF00582"/>
    </source>
</evidence>
<sequence>MYNKILMPVVLSEPNSWKRALPVALNLCRTYNASLHILTVLPDFAMPMVGSFFPKDFSTKAHTLLKEELKKFVQDNIPEDIKVQRIVADGSPWETIVNIAKDIDADLIVMAAHNKRKLADYVLGPNSAHVVKHSNISVMVVR</sequence>